<keyword evidence="4" id="KW-0812">Transmembrane</keyword>
<dbReference type="SUPFAM" id="SSF47672">
    <property type="entry name" value="Transferrin receptor-like dimerisation domain"/>
    <property type="match status" value="1"/>
</dbReference>
<dbReference type="SUPFAM" id="SSF52025">
    <property type="entry name" value="PA domain"/>
    <property type="match status" value="1"/>
</dbReference>
<dbReference type="Pfam" id="PF04389">
    <property type="entry name" value="Peptidase_M28"/>
    <property type="match status" value="1"/>
</dbReference>
<evidence type="ECO:0000259" key="6">
    <source>
        <dbReference type="Pfam" id="PF04253"/>
    </source>
</evidence>
<dbReference type="InterPro" id="IPR039373">
    <property type="entry name" value="Peptidase_M28B"/>
</dbReference>
<keyword evidence="4" id="KW-1133">Transmembrane helix</keyword>
<evidence type="ECO:0000313" key="8">
    <source>
        <dbReference type="EMBL" id="CEQ41136.1"/>
    </source>
</evidence>
<dbReference type="InterPro" id="IPR046450">
    <property type="entry name" value="PA_dom_sf"/>
</dbReference>
<feature type="transmembrane region" description="Helical" evidence="4">
    <location>
        <begin position="35"/>
        <end position="52"/>
    </location>
</feature>
<evidence type="ECO:0000256" key="3">
    <source>
        <dbReference type="SAM" id="MobiDB-lite"/>
    </source>
</evidence>
<dbReference type="CDD" id="cd08022">
    <property type="entry name" value="M28_PSMA_like"/>
    <property type="match status" value="1"/>
</dbReference>
<dbReference type="OrthoDB" id="5841748at2759"/>
<dbReference type="EMBL" id="CENE01000011">
    <property type="protein sequence ID" value="CEQ41136.1"/>
    <property type="molecule type" value="Genomic_DNA"/>
</dbReference>
<keyword evidence="9" id="KW-1185">Reference proteome</keyword>
<keyword evidence="4" id="KW-0472">Membrane</keyword>
<reference evidence="9" key="1">
    <citation type="submission" date="2015-02" db="EMBL/GenBank/DDBJ databases">
        <authorList>
            <person name="Gon?alves P."/>
        </authorList>
    </citation>
    <scope>NUCLEOTIDE SEQUENCE [LARGE SCALE GENOMIC DNA]</scope>
</reference>
<dbReference type="InterPro" id="IPR003137">
    <property type="entry name" value="PA_domain"/>
</dbReference>
<dbReference type="InterPro" id="IPR007365">
    <property type="entry name" value="TFR-like_dimer_dom"/>
</dbReference>
<dbReference type="InterPro" id="IPR036757">
    <property type="entry name" value="TFR-like_dimer_dom_sf"/>
</dbReference>
<dbReference type="InterPro" id="IPR007484">
    <property type="entry name" value="Peptidase_M28"/>
</dbReference>
<gene>
    <name evidence="8" type="primary">SPOSA6832_02828</name>
</gene>
<sequence length="932" mass="102863">MDTSKVLVPAKDEQLLPPPTPNTPHRPIRSSRRRWLPFVLVVLSLVSLYLQYAPSLPGLGHAHQHDQHSLKHHQHATDRSLWGYLHHYRASAPVAEWGKGCHARPHGKKPLTPSEVIHKFLSVPDAESARNASRSFTARTHIAGTEGDRLSALRVKSQWEELLGVPQSGDKQVFDAGTKEDKEALIGPEHPHRHRHRHHHRHHRGKRSLARHAYRRFKRLLHHVLPFSRPAHSHSSTSRVWISTYYSLLNYPLSHSLTLTPPGGAAPSFVAKLAEDEFDEDPTSGKGPLTFHGFSKNGTVKGQLVYAGRGRVEDYEKLREEGRSERRGVEKVVVRVDVTGKIVIAQYGGNFRGLKVKAAAEAGAAGILIYTDPIEDGAMIEENGHAPYPHGPARASSSVQRGSVQFLSIYPGDPLTPSSPAYNPSLPSAPERLPRDSPELNIPQIPSLPLSFEDAVPLLQSLNGKGVKREDSEEWKEGGLRERGVEYWTGPGNDVVELRNEMEERITPIWNTMALIPGQIEDEVVVIGNHNDACDPNSGTASVHEVVKAFGLLMKAGWKPLRTILLASWDAEEYGLIGSTEFGEDFTDWLKDNVVAYLNVDVSVAGSIYELAASPSLADLMRNVSSLVPDPSAKERSLLERNLVHRQQEAQNDGIGEARNEMKEVKVATLGSGSDFTVFLQYLGLASAQTGFGRKSTDPGLSLPALSPYFPLTLPHGHVVYHYHSSYDSAYWMDKFGDPTFERHVAIAKVLGLAALRLADEVLVPINTTAYAVALSSYLQTVASLPAYPGPSDLDLTPLSSLLSELLATSQFLDTHAAALLAELDFLRHGEGKKGRKEAKRIKTVLERIRQVNRKRKGFEGCLLVPKGEDGLKGREWYQSLAVAPGRLLGYGATTLPGLTEALTLDHDVEQAKHEVKRLERALERCVEGLRL</sequence>
<evidence type="ECO:0000256" key="1">
    <source>
        <dbReference type="ARBA" id="ARBA00005634"/>
    </source>
</evidence>
<feature type="domain" description="Transferrin receptor-like dimerisation" evidence="6">
    <location>
        <begin position="795"/>
        <end position="929"/>
    </location>
</feature>
<comment type="similarity">
    <text evidence="1">Belongs to the peptidase M28 family. M28B subfamily.</text>
</comment>
<evidence type="ECO:0000256" key="2">
    <source>
        <dbReference type="SAM" id="Coils"/>
    </source>
</evidence>
<evidence type="ECO:0000313" key="9">
    <source>
        <dbReference type="Proteomes" id="UP000243876"/>
    </source>
</evidence>
<organism evidence="8 9">
    <name type="scientific">Sporidiobolus salmonicolor</name>
    <name type="common">Yeast-like fungus</name>
    <name type="synonym">Sporobolomyces salmonicolor</name>
    <dbReference type="NCBI Taxonomy" id="5005"/>
    <lineage>
        <taxon>Eukaryota</taxon>
        <taxon>Fungi</taxon>
        <taxon>Dikarya</taxon>
        <taxon>Basidiomycota</taxon>
        <taxon>Pucciniomycotina</taxon>
        <taxon>Microbotryomycetes</taxon>
        <taxon>Sporidiobolales</taxon>
        <taxon>Sporidiobolaceae</taxon>
        <taxon>Sporobolomyces</taxon>
    </lineage>
</organism>
<proteinExistence type="inferred from homology"/>
<feature type="domain" description="Peptidase M28" evidence="7">
    <location>
        <begin position="511"/>
        <end position="635"/>
    </location>
</feature>
<feature type="domain" description="PA" evidence="5">
    <location>
        <begin position="300"/>
        <end position="392"/>
    </location>
</feature>
<keyword evidence="2" id="KW-0175">Coiled coil</keyword>
<dbReference type="PANTHER" id="PTHR10404">
    <property type="entry name" value="N-ACETYLATED-ALPHA-LINKED ACIDIC DIPEPTIDASE"/>
    <property type="match status" value="1"/>
</dbReference>
<feature type="region of interest" description="Disordered" evidence="3">
    <location>
        <begin position="1"/>
        <end position="28"/>
    </location>
</feature>
<dbReference type="PANTHER" id="PTHR10404:SF46">
    <property type="entry name" value="VACUOLAR PROTEIN SORTING-ASSOCIATED PROTEIN 70"/>
    <property type="match status" value="1"/>
</dbReference>
<dbReference type="SUPFAM" id="SSF53187">
    <property type="entry name" value="Zn-dependent exopeptidases"/>
    <property type="match status" value="1"/>
</dbReference>
<dbReference type="Gene3D" id="3.50.30.30">
    <property type="match status" value="1"/>
</dbReference>
<dbReference type="FunFam" id="3.40.630.10:FF:000101">
    <property type="entry name" value="N-acetylated alpha-linked acidic dipeptidase like 1"/>
    <property type="match status" value="1"/>
</dbReference>
<dbReference type="Proteomes" id="UP000243876">
    <property type="component" value="Unassembled WGS sequence"/>
</dbReference>
<dbReference type="AlphaFoldDB" id="A0A0D6EMG1"/>
<dbReference type="Gene3D" id="3.40.630.10">
    <property type="entry name" value="Zn peptidases"/>
    <property type="match status" value="1"/>
</dbReference>
<dbReference type="GO" id="GO:0004180">
    <property type="term" value="F:carboxypeptidase activity"/>
    <property type="evidence" value="ECO:0007669"/>
    <property type="project" value="TreeGrafter"/>
</dbReference>
<dbReference type="Gene3D" id="1.20.930.40">
    <property type="entry name" value="Transferrin receptor-like, dimerisation domain"/>
    <property type="match status" value="1"/>
</dbReference>
<feature type="coiled-coil region" evidence="2">
    <location>
        <begin position="902"/>
        <end position="929"/>
    </location>
</feature>
<evidence type="ECO:0000259" key="7">
    <source>
        <dbReference type="Pfam" id="PF04389"/>
    </source>
</evidence>
<dbReference type="CDD" id="cd02121">
    <property type="entry name" value="PA_GCPII_like"/>
    <property type="match status" value="1"/>
</dbReference>
<accession>A0A0D6EMG1</accession>
<evidence type="ECO:0000256" key="4">
    <source>
        <dbReference type="SAM" id="Phobius"/>
    </source>
</evidence>
<dbReference type="Pfam" id="PF02225">
    <property type="entry name" value="PA"/>
    <property type="match status" value="1"/>
</dbReference>
<protein>
    <submittedName>
        <fullName evidence="8">SPOSA6832_02828-mRNA-1:cds</fullName>
    </submittedName>
</protein>
<dbReference type="Pfam" id="PF04253">
    <property type="entry name" value="TFR_dimer"/>
    <property type="match status" value="1"/>
</dbReference>
<name>A0A0D6EMG1_SPOSA</name>
<evidence type="ECO:0000259" key="5">
    <source>
        <dbReference type="Pfam" id="PF02225"/>
    </source>
</evidence>